<dbReference type="InterPro" id="IPR015422">
    <property type="entry name" value="PyrdxlP-dep_Trfase_small"/>
</dbReference>
<organism evidence="2 3">
    <name type="scientific">Nitrosotalea sinensis</name>
    <dbReference type="NCBI Taxonomy" id="1499975"/>
    <lineage>
        <taxon>Archaea</taxon>
        <taxon>Nitrososphaerota</taxon>
        <taxon>Nitrososphaeria</taxon>
        <taxon>Nitrosotaleales</taxon>
        <taxon>Nitrosotaleaceae</taxon>
        <taxon>Nitrosotalea</taxon>
    </lineage>
</organism>
<dbReference type="Gene3D" id="3.40.640.10">
    <property type="entry name" value="Type I PLP-dependent aspartate aminotransferase-like (Major domain)"/>
    <property type="match status" value="1"/>
</dbReference>
<comment type="similarity">
    <text evidence="1">Belongs to the DegT/DnrJ/EryC1 family.</text>
</comment>
<dbReference type="Gene3D" id="3.90.1150.10">
    <property type="entry name" value="Aspartate Aminotransferase, domain 1"/>
    <property type="match status" value="1"/>
</dbReference>
<evidence type="ECO:0000256" key="1">
    <source>
        <dbReference type="RuleBase" id="RU004508"/>
    </source>
</evidence>
<dbReference type="GO" id="GO:0008483">
    <property type="term" value="F:transaminase activity"/>
    <property type="evidence" value="ECO:0007669"/>
    <property type="project" value="UniProtKB-KW"/>
</dbReference>
<reference evidence="3" key="1">
    <citation type="submission" date="2016-12" db="EMBL/GenBank/DDBJ databases">
        <authorList>
            <person name="Herbold C."/>
        </authorList>
    </citation>
    <scope>NUCLEOTIDE SEQUENCE [LARGE SCALE GENOMIC DNA]</scope>
</reference>
<keyword evidence="1" id="KW-0663">Pyridoxal phosphate</keyword>
<dbReference type="GO" id="GO:0000271">
    <property type="term" value="P:polysaccharide biosynthetic process"/>
    <property type="evidence" value="ECO:0007669"/>
    <property type="project" value="TreeGrafter"/>
</dbReference>
<dbReference type="AlphaFoldDB" id="A0A2H1EFJ2"/>
<dbReference type="PANTHER" id="PTHR30244:SF34">
    <property type="entry name" value="DTDP-4-AMINO-4,6-DIDEOXYGALACTOSE TRANSAMINASE"/>
    <property type="match status" value="1"/>
</dbReference>
<name>A0A2H1EFJ2_9ARCH</name>
<dbReference type="EMBL" id="FRFC01000001">
    <property type="protein sequence ID" value="SHO42821.1"/>
    <property type="molecule type" value="Genomic_DNA"/>
</dbReference>
<dbReference type="InterPro" id="IPR015424">
    <property type="entry name" value="PyrdxlP-dep_Trfase"/>
</dbReference>
<dbReference type="Pfam" id="PF01041">
    <property type="entry name" value="DegT_DnrJ_EryC1"/>
    <property type="match status" value="1"/>
</dbReference>
<dbReference type="CDD" id="cd00616">
    <property type="entry name" value="AHBA_syn"/>
    <property type="match status" value="1"/>
</dbReference>
<dbReference type="RefSeq" id="WP_101008937.1">
    <property type="nucleotide sequence ID" value="NZ_FRFC01000001.1"/>
</dbReference>
<sequence length="424" mass="48882">MKSVPTEIIKIIKKRFEDYDDFVPGKTKIRLVEPSFGADEVIESLDSLLTTKVTMGEKVKKFEQLFSKYLHVNFSAMVNSGSSANLVALSALTNPTYSKRLPKNSEVITPAVTWVTTVYPLTNLNLKPKFVDISLENFCIDPDKLEEAVTKNTSLLLPVHLLGNVCDMGRITEIARKKNLHVMEDCCEAHGAEFKGKKVGTFGDIGTFSFFLSHHITTIEGGMTVTNNKEIYELTKALRAFGWIRDLRNKTALSKKYPSIDPMYLFVNLGYNLRPTEIQGAFGIHQISKLDKFIKIRKENAKYWTKRFATYEDYFILTKDDPRTHQVCFCYPMTIRNDAPFNREMLVKYLKKHNIETRPIMSGNLLEQPSIKYIPHYARGTLNNSKIAMRNSFFFGNHHRMGRDQREYIVDTIAQFIERKLWKR</sequence>
<gene>
    <name evidence="2" type="ORF">NSIN_10189</name>
</gene>
<dbReference type="PANTHER" id="PTHR30244">
    <property type="entry name" value="TRANSAMINASE"/>
    <property type="match status" value="1"/>
</dbReference>
<keyword evidence="3" id="KW-1185">Reference proteome</keyword>
<dbReference type="InterPro" id="IPR015421">
    <property type="entry name" value="PyrdxlP-dep_Trfase_major"/>
</dbReference>
<evidence type="ECO:0000313" key="2">
    <source>
        <dbReference type="EMBL" id="SHO42821.1"/>
    </source>
</evidence>
<protein>
    <submittedName>
        <fullName evidence="2">DegT/DnrJ/EryC1/StrS aminotransferase</fullName>
    </submittedName>
</protein>
<dbReference type="OrthoDB" id="10355at2157"/>
<keyword evidence="2" id="KW-0032">Aminotransferase</keyword>
<accession>A0A2H1EFJ2</accession>
<dbReference type="Proteomes" id="UP000232412">
    <property type="component" value="Unassembled WGS sequence"/>
</dbReference>
<dbReference type="PIRSF" id="PIRSF000390">
    <property type="entry name" value="PLP_StrS"/>
    <property type="match status" value="1"/>
</dbReference>
<proteinExistence type="inferred from homology"/>
<evidence type="ECO:0000313" key="3">
    <source>
        <dbReference type="Proteomes" id="UP000232412"/>
    </source>
</evidence>
<dbReference type="InterPro" id="IPR000653">
    <property type="entry name" value="DegT/StrS_aminotransferase"/>
</dbReference>
<dbReference type="GO" id="GO:0030170">
    <property type="term" value="F:pyridoxal phosphate binding"/>
    <property type="evidence" value="ECO:0007669"/>
    <property type="project" value="TreeGrafter"/>
</dbReference>
<keyword evidence="2" id="KW-0808">Transferase</keyword>
<dbReference type="SUPFAM" id="SSF53383">
    <property type="entry name" value="PLP-dependent transferases"/>
    <property type="match status" value="1"/>
</dbReference>